<evidence type="ECO:0000313" key="3">
    <source>
        <dbReference type="Proteomes" id="UP001634747"/>
    </source>
</evidence>
<evidence type="ECO:0000256" key="1">
    <source>
        <dbReference type="SAM" id="Coils"/>
    </source>
</evidence>
<sequence length="116" mass="13155">MSNNENTLQTIKLAIQDIVAPEVRELKVELKALSHRMDQLEHRMDQLERRMEDRFALAERRMDERAEAANARADAQFQAILAAIARSSAENELMVYKQVTPLAQRIAALEAARPAA</sequence>
<reference evidence="2 3" key="1">
    <citation type="submission" date="2024-12" db="EMBL/GenBank/DDBJ databases">
        <authorList>
            <person name="Lee Y."/>
        </authorList>
    </citation>
    <scope>NUCLEOTIDE SEQUENCE [LARGE SCALE GENOMIC DNA]</scope>
    <source>
        <strain evidence="2 3">03SUJ4</strain>
    </source>
</reference>
<name>A0ABW9KIE6_9BACT</name>
<gene>
    <name evidence="2" type="ORF">ACK2TP_00600</name>
</gene>
<keyword evidence="1" id="KW-0175">Coiled coil</keyword>
<organism evidence="2 3">
    <name type="scientific">Terriglobus aquaticus</name>
    <dbReference type="NCBI Taxonomy" id="940139"/>
    <lineage>
        <taxon>Bacteria</taxon>
        <taxon>Pseudomonadati</taxon>
        <taxon>Acidobacteriota</taxon>
        <taxon>Terriglobia</taxon>
        <taxon>Terriglobales</taxon>
        <taxon>Acidobacteriaceae</taxon>
        <taxon>Terriglobus</taxon>
    </lineage>
</organism>
<accession>A0ABW9KIE6</accession>
<dbReference type="Proteomes" id="UP001634747">
    <property type="component" value="Unassembled WGS sequence"/>
</dbReference>
<comment type="caution">
    <text evidence="2">The sequence shown here is derived from an EMBL/GenBank/DDBJ whole genome shotgun (WGS) entry which is preliminary data.</text>
</comment>
<proteinExistence type="predicted"/>
<dbReference type="EMBL" id="JBJYXY010000001">
    <property type="protein sequence ID" value="MFN2974250.1"/>
    <property type="molecule type" value="Genomic_DNA"/>
</dbReference>
<feature type="coiled-coil region" evidence="1">
    <location>
        <begin position="23"/>
        <end position="57"/>
    </location>
</feature>
<dbReference type="RefSeq" id="WP_263414180.1">
    <property type="nucleotide sequence ID" value="NZ_BAABBH010000001.1"/>
</dbReference>
<evidence type="ECO:0000313" key="2">
    <source>
        <dbReference type="EMBL" id="MFN2974250.1"/>
    </source>
</evidence>
<protein>
    <submittedName>
        <fullName evidence="2">Uncharacterized protein</fullName>
    </submittedName>
</protein>
<keyword evidence="3" id="KW-1185">Reference proteome</keyword>